<evidence type="ECO:0000313" key="2">
    <source>
        <dbReference type="EMBL" id="PXX70915.1"/>
    </source>
</evidence>
<evidence type="ECO:0000256" key="1">
    <source>
        <dbReference type="SAM" id="SignalP"/>
    </source>
</evidence>
<dbReference type="Proteomes" id="UP000247569">
    <property type="component" value="Unassembled WGS sequence"/>
</dbReference>
<sequence>MRIERTLAAVVVSVALVLPVGATAAPAVAAPAPVTSSVQDSGAATYAREFVFFLVCLLKGQLAGSKFPLC</sequence>
<feature type="signal peptide" evidence="1">
    <location>
        <begin position="1"/>
        <end position="24"/>
    </location>
</feature>
<feature type="chain" id="PRO_5016405082" description="Secreted protein" evidence="1">
    <location>
        <begin position="25"/>
        <end position="70"/>
    </location>
</feature>
<name>A0A318KDF0_9NOCA</name>
<evidence type="ECO:0008006" key="4">
    <source>
        <dbReference type="Google" id="ProtNLM"/>
    </source>
</evidence>
<organism evidence="2 3">
    <name type="scientific">Nocardia tenerifensis</name>
    <dbReference type="NCBI Taxonomy" id="228006"/>
    <lineage>
        <taxon>Bacteria</taxon>
        <taxon>Bacillati</taxon>
        <taxon>Actinomycetota</taxon>
        <taxon>Actinomycetes</taxon>
        <taxon>Mycobacteriales</taxon>
        <taxon>Nocardiaceae</taxon>
        <taxon>Nocardia</taxon>
    </lineage>
</organism>
<gene>
    <name evidence="2" type="ORF">DFR70_101336</name>
</gene>
<protein>
    <recommendedName>
        <fullName evidence="4">Secreted protein</fullName>
    </recommendedName>
</protein>
<dbReference type="AlphaFoldDB" id="A0A318KDF0"/>
<accession>A0A318KDF0</accession>
<evidence type="ECO:0000313" key="3">
    <source>
        <dbReference type="Proteomes" id="UP000247569"/>
    </source>
</evidence>
<keyword evidence="1" id="KW-0732">Signal</keyword>
<keyword evidence="3" id="KW-1185">Reference proteome</keyword>
<dbReference type="EMBL" id="QJKF01000001">
    <property type="protein sequence ID" value="PXX70915.1"/>
    <property type="molecule type" value="Genomic_DNA"/>
</dbReference>
<proteinExistence type="predicted"/>
<reference evidence="2 3" key="1">
    <citation type="submission" date="2018-05" db="EMBL/GenBank/DDBJ databases">
        <title>Genomic Encyclopedia of Type Strains, Phase IV (KMG-IV): sequencing the most valuable type-strain genomes for metagenomic binning, comparative biology and taxonomic classification.</title>
        <authorList>
            <person name="Goeker M."/>
        </authorList>
    </citation>
    <scope>NUCLEOTIDE SEQUENCE [LARGE SCALE GENOMIC DNA]</scope>
    <source>
        <strain evidence="2 3">DSM 44704</strain>
    </source>
</reference>
<comment type="caution">
    <text evidence="2">The sequence shown here is derived from an EMBL/GenBank/DDBJ whole genome shotgun (WGS) entry which is preliminary data.</text>
</comment>
<dbReference type="RefSeq" id="WP_040735135.1">
    <property type="nucleotide sequence ID" value="NZ_QJKF01000001.1"/>
</dbReference>